<feature type="transmembrane region" description="Helical" evidence="8">
    <location>
        <begin position="251"/>
        <end position="272"/>
    </location>
</feature>
<proteinExistence type="inferred from homology"/>
<feature type="transmembrane region" description="Helical" evidence="8">
    <location>
        <begin position="619"/>
        <end position="638"/>
    </location>
</feature>
<feature type="transmembrane region" description="Helical" evidence="8">
    <location>
        <begin position="299"/>
        <end position="316"/>
    </location>
</feature>
<feature type="domain" description="Membrane transport protein MMPL" evidence="9">
    <location>
        <begin position="429"/>
        <end position="726"/>
    </location>
</feature>
<accession>A0A173LM07</accession>
<evidence type="ECO:0000256" key="3">
    <source>
        <dbReference type="ARBA" id="ARBA00022475"/>
    </source>
</evidence>
<feature type="transmembrane region" description="Helical" evidence="8">
    <location>
        <begin position="659"/>
        <end position="680"/>
    </location>
</feature>
<dbReference type="KEGG" id="dtm:BJL86_1765"/>
<comment type="similarity">
    <text evidence="2">Belongs to the resistance-nodulation-cell division (RND) (TC 2.A.6) family. MmpL subfamily.</text>
</comment>
<keyword evidence="3" id="KW-1003">Cell membrane</keyword>
<feature type="compositionally biased region" description="Polar residues" evidence="7">
    <location>
        <begin position="1"/>
        <end position="17"/>
    </location>
</feature>
<evidence type="ECO:0000256" key="1">
    <source>
        <dbReference type="ARBA" id="ARBA00004651"/>
    </source>
</evidence>
<name>A0A173LM07_9ACTN</name>
<keyword evidence="11" id="KW-1185">Reference proteome</keyword>
<dbReference type="RefSeq" id="WP_082908273.1">
    <property type="nucleotide sequence ID" value="NZ_CP015961.1"/>
</dbReference>
<gene>
    <name evidence="10" type="ORF">BJL86_1765</name>
</gene>
<evidence type="ECO:0000256" key="8">
    <source>
        <dbReference type="SAM" id="Phobius"/>
    </source>
</evidence>
<dbReference type="GO" id="GO:0005886">
    <property type="term" value="C:plasma membrane"/>
    <property type="evidence" value="ECO:0007669"/>
    <property type="project" value="UniProtKB-SubCell"/>
</dbReference>
<dbReference type="InterPro" id="IPR004869">
    <property type="entry name" value="MMPL_dom"/>
</dbReference>
<evidence type="ECO:0000259" key="9">
    <source>
        <dbReference type="Pfam" id="PF03176"/>
    </source>
</evidence>
<feature type="transmembrane region" description="Helical" evidence="8">
    <location>
        <begin position="562"/>
        <end position="579"/>
    </location>
</feature>
<feature type="transmembrane region" description="Helical" evidence="8">
    <location>
        <begin position="30"/>
        <end position="53"/>
    </location>
</feature>
<dbReference type="Gene3D" id="1.20.1640.10">
    <property type="entry name" value="Multidrug efflux transporter AcrB transmembrane domain"/>
    <property type="match status" value="2"/>
</dbReference>
<dbReference type="Proteomes" id="UP000186104">
    <property type="component" value="Chromosome"/>
</dbReference>
<dbReference type="SUPFAM" id="SSF82866">
    <property type="entry name" value="Multidrug efflux transporter AcrB transmembrane domain"/>
    <property type="match status" value="2"/>
</dbReference>
<dbReference type="OrthoDB" id="2365435at2"/>
<dbReference type="STRING" id="499555.BJL86_1765"/>
<protein>
    <submittedName>
        <fullName evidence="10">Putative membrane protein ActII-3</fullName>
    </submittedName>
</protein>
<comment type="subcellular location">
    <subcellularLocation>
        <location evidence="1">Cell membrane</location>
        <topology evidence="1">Multi-pass membrane protein</topology>
    </subcellularLocation>
</comment>
<keyword evidence="6 8" id="KW-0472">Membrane</keyword>
<feature type="region of interest" description="Disordered" evidence="7">
    <location>
        <begin position="1"/>
        <end position="25"/>
    </location>
</feature>
<dbReference type="PANTHER" id="PTHR33406">
    <property type="entry name" value="MEMBRANE PROTEIN MJ1562-RELATED"/>
    <property type="match status" value="1"/>
</dbReference>
<evidence type="ECO:0000256" key="5">
    <source>
        <dbReference type="ARBA" id="ARBA00022989"/>
    </source>
</evidence>
<feature type="transmembrane region" description="Helical" evidence="8">
    <location>
        <begin position="328"/>
        <end position="349"/>
    </location>
</feature>
<evidence type="ECO:0000256" key="7">
    <source>
        <dbReference type="SAM" id="MobiDB-lite"/>
    </source>
</evidence>
<keyword evidence="5 8" id="KW-1133">Transmembrane helix</keyword>
<dbReference type="PANTHER" id="PTHR33406:SF6">
    <property type="entry name" value="MEMBRANE PROTEIN YDGH-RELATED"/>
    <property type="match status" value="1"/>
</dbReference>
<reference evidence="10 11" key="1">
    <citation type="submission" date="2016-06" db="EMBL/GenBank/DDBJ databases">
        <title>Complete genome sequence of a saline-alkali tolerant type strain Dietzia timorensis ID05-A0528T.</title>
        <authorList>
            <person name="Wu X."/>
        </authorList>
    </citation>
    <scope>NUCLEOTIDE SEQUENCE [LARGE SCALE GENOMIC DNA]</scope>
    <source>
        <strain evidence="10 11">ID05-A0528</strain>
    </source>
</reference>
<feature type="transmembrane region" description="Helical" evidence="8">
    <location>
        <begin position="686"/>
        <end position="707"/>
    </location>
</feature>
<evidence type="ECO:0000313" key="11">
    <source>
        <dbReference type="Proteomes" id="UP000186104"/>
    </source>
</evidence>
<dbReference type="InterPro" id="IPR050545">
    <property type="entry name" value="Mycobact_MmpL"/>
</dbReference>
<evidence type="ECO:0000256" key="6">
    <source>
        <dbReference type="ARBA" id="ARBA00023136"/>
    </source>
</evidence>
<feature type="transmembrane region" description="Helical" evidence="8">
    <location>
        <begin position="397"/>
        <end position="417"/>
    </location>
</feature>
<keyword evidence="4 8" id="KW-0812">Transmembrane</keyword>
<feature type="transmembrane region" description="Helical" evidence="8">
    <location>
        <begin position="194"/>
        <end position="212"/>
    </location>
</feature>
<evidence type="ECO:0000313" key="10">
    <source>
        <dbReference type="EMBL" id="ANI92541.1"/>
    </source>
</evidence>
<feature type="transmembrane region" description="Helical" evidence="8">
    <location>
        <begin position="219"/>
        <end position="239"/>
    </location>
</feature>
<evidence type="ECO:0000256" key="2">
    <source>
        <dbReference type="ARBA" id="ARBA00010157"/>
    </source>
</evidence>
<dbReference type="EMBL" id="CP015961">
    <property type="protein sequence ID" value="ANI92541.1"/>
    <property type="molecule type" value="Genomic_DNA"/>
</dbReference>
<sequence>MSLRSSNDAAPSDSARSGGSGEGNPRRRPVVWVVVAVSIALWLALSALGGPFFGRISEVAANDRSTFLPSSAESTEAGDWVDRFRDSDAVPAVIIAERPIGESVTDGDREWLESSVDAAKGDGVITEPLSPPIASEDGSAWQIVVSVSDATTGEDVSELRGLLDDTAPDGLEHFVTGPAGFTADLQEGFAGIDGLLLLVAVAMVFVILVVVYRSPVLPVVVLLTSMAALSASILLVWNLANAGFITINGQIQGILFILVVGAATDYSLLYVARYRDELRRARTARAATARALRGTAEPIAASGGTVIAGLLCLLLSDLSTNSALGPVAAIGIVMAIAAALTFLPALLLLGSRWAFWPFVPTYREEREKPSDRSTEVFEEKGVWPAIARAVRRRPRTVWIVMIVVFLVPLPAAFGFSASGVPQSELVLGDAEARDGQAAISRHFPQGSSSPTYIVVDENDVDVVASEVSVVPGVDSVAVTADTPRGLVEADGPGTVDTDAVTLIDGKALVEATLSEPADSIAAEDTVTAMRERLSTVAPSALVGGETATDLDTNTTAIRDRTVIIPLILVVVTVILMALLRAVAAPLLLVALTVVSFGTALGVSGLVFDGIFDFPGVDPSVPLYGFVFLVALGIDYNIFLMSRVREESLTHGTRAGVLRALVYTGGVITSAGVVLAATFAALSVIPIMFLVQLSFIVTFGVLLDAILVRSLLVPGLIYDIGRPVWWPFTKAIPRDQ</sequence>
<evidence type="ECO:0000256" key="4">
    <source>
        <dbReference type="ARBA" id="ARBA00022692"/>
    </source>
</evidence>
<organism evidence="10 11">
    <name type="scientific">Dietzia timorensis</name>
    <dbReference type="NCBI Taxonomy" id="499555"/>
    <lineage>
        <taxon>Bacteria</taxon>
        <taxon>Bacillati</taxon>
        <taxon>Actinomycetota</taxon>
        <taxon>Actinomycetes</taxon>
        <taxon>Mycobacteriales</taxon>
        <taxon>Dietziaceae</taxon>
        <taxon>Dietzia</taxon>
    </lineage>
</organism>
<dbReference type="Pfam" id="PF03176">
    <property type="entry name" value="MMPL"/>
    <property type="match status" value="2"/>
</dbReference>
<feature type="transmembrane region" description="Helical" evidence="8">
    <location>
        <begin position="586"/>
        <end position="607"/>
    </location>
</feature>
<dbReference type="AlphaFoldDB" id="A0A173LM07"/>
<feature type="domain" description="Membrane transport protein MMPL" evidence="9">
    <location>
        <begin position="67"/>
        <end position="396"/>
    </location>
</feature>